<evidence type="ECO:0000313" key="1">
    <source>
        <dbReference type="EMBL" id="KAJ9110197.1"/>
    </source>
</evidence>
<reference evidence="1" key="1">
    <citation type="submission" date="2023-04" db="EMBL/GenBank/DDBJ databases">
        <title>Draft Genome sequencing of Naganishia species isolated from polar environments using Oxford Nanopore Technology.</title>
        <authorList>
            <person name="Leo P."/>
            <person name="Venkateswaran K."/>
        </authorList>
    </citation>
    <scope>NUCLEOTIDE SEQUENCE</scope>
    <source>
        <strain evidence="1">MNA-CCFEE 5262</strain>
    </source>
</reference>
<gene>
    <name evidence="1" type="ORF">QFC20_003049</name>
</gene>
<dbReference type="EMBL" id="JASBWS010000025">
    <property type="protein sequence ID" value="KAJ9110197.1"/>
    <property type="molecule type" value="Genomic_DNA"/>
</dbReference>
<name>A0ACC2WEW3_9TREE</name>
<dbReference type="Proteomes" id="UP001230649">
    <property type="component" value="Unassembled WGS sequence"/>
</dbReference>
<accession>A0ACC2WEW3</accession>
<evidence type="ECO:0000313" key="2">
    <source>
        <dbReference type="Proteomes" id="UP001230649"/>
    </source>
</evidence>
<protein>
    <submittedName>
        <fullName evidence="1">Uncharacterized protein</fullName>
    </submittedName>
</protein>
<keyword evidence="2" id="KW-1185">Reference proteome</keyword>
<proteinExistence type="predicted"/>
<comment type="caution">
    <text evidence="1">The sequence shown here is derived from an EMBL/GenBank/DDBJ whole genome shotgun (WGS) entry which is preliminary data.</text>
</comment>
<organism evidence="1 2">
    <name type="scientific">Naganishia adeliensis</name>
    <dbReference type="NCBI Taxonomy" id="92952"/>
    <lineage>
        <taxon>Eukaryota</taxon>
        <taxon>Fungi</taxon>
        <taxon>Dikarya</taxon>
        <taxon>Basidiomycota</taxon>
        <taxon>Agaricomycotina</taxon>
        <taxon>Tremellomycetes</taxon>
        <taxon>Filobasidiales</taxon>
        <taxon>Filobasidiaceae</taxon>
        <taxon>Naganishia</taxon>
    </lineage>
</organism>
<sequence length="199" mass="22106">MSFLPTTSRSLRTTHASCSRYFSTSTCALERVTRPSGSAPAPYSQEDGQSHRDLMEELGRSLKETRPSEAFGGSEGFSSTPSTPMETFRSGQLYSPIDLHKSKLFPTARRGAKPPLLGPPAPLAKRSDPFYILDVNPINEAINHKLVSAYITQMGKIKTRAETSLTWKNQRKVGKMVRRARAMGLISRWDNTLSRDLTS</sequence>